<feature type="domain" description="DUF218" evidence="2">
    <location>
        <begin position="38"/>
        <end position="173"/>
    </location>
</feature>
<dbReference type="EMBL" id="CP074352">
    <property type="protein sequence ID" value="UYU32570.1"/>
    <property type="molecule type" value="Genomic_DNA"/>
</dbReference>
<dbReference type="PANTHER" id="PTHR30336:SF20">
    <property type="entry name" value="DUF218 DOMAIN-CONTAINING PROTEIN"/>
    <property type="match status" value="1"/>
</dbReference>
<dbReference type="InterPro" id="IPR003848">
    <property type="entry name" value="DUF218"/>
</dbReference>
<dbReference type="Proteomes" id="UP001156318">
    <property type="component" value="Chromosome"/>
</dbReference>
<dbReference type="PANTHER" id="PTHR30336">
    <property type="entry name" value="INNER MEMBRANE PROTEIN, PROBABLE PERMEASE"/>
    <property type="match status" value="1"/>
</dbReference>
<evidence type="ECO:0000313" key="4">
    <source>
        <dbReference type="Proteomes" id="UP001156318"/>
    </source>
</evidence>
<dbReference type="RefSeq" id="WP_051640433.1">
    <property type="nucleotide sequence ID" value="NZ_CP074352.1"/>
</dbReference>
<keyword evidence="1" id="KW-1133">Transmembrane helix</keyword>
<protein>
    <submittedName>
        <fullName evidence="3">YdcF family protein</fullName>
    </submittedName>
</protein>
<dbReference type="InterPro" id="IPR014729">
    <property type="entry name" value="Rossmann-like_a/b/a_fold"/>
</dbReference>
<evidence type="ECO:0000259" key="2">
    <source>
        <dbReference type="Pfam" id="PF02698"/>
    </source>
</evidence>
<feature type="transmembrane region" description="Helical" evidence="1">
    <location>
        <begin position="6"/>
        <end position="26"/>
    </location>
</feature>
<reference evidence="3 4" key="1">
    <citation type="submission" date="2021-05" db="EMBL/GenBank/DDBJ databases">
        <title>Isolation, identification, and the growth promoting effects of Pantoea dispersa strain YSD J2 from the aboveground leaves of Cyperus esculentus L.Var. Sativus.</title>
        <authorList>
            <person name="Wang S."/>
            <person name="Tang X.M."/>
            <person name="Huang Y.N."/>
        </authorList>
    </citation>
    <scope>NUCLEOTIDE SEQUENCE [LARGE SCALE GENOMIC DNA]</scope>
    <source>
        <strain evidence="4">YSD YN2</strain>
    </source>
</reference>
<dbReference type="InterPro" id="IPR051599">
    <property type="entry name" value="Cell_Envelope_Assoc"/>
</dbReference>
<gene>
    <name evidence="3" type="ORF">KFZ77_03350</name>
</gene>
<dbReference type="Gene3D" id="3.40.50.620">
    <property type="entry name" value="HUPs"/>
    <property type="match status" value="1"/>
</dbReference>
<keyword evidence="1" id="KW-0812">Transmembrane</keyword>
<dbReference type="CDD" id="cd06259">
    <property type="entry name" value="YdcF-like"/>
    <property type="match status" value="1"/>
</dbReference>
<organism evidence="3 4">
    <name type="scientific">Siccibacter colletis</name>
    <dbReference type="NCBI Taxonomy" id="1505757"/>
    <lineage>
        <taxon>Bacteria</taxon>
        <taxon>Pseudomonadati</taxon>
        <taxon>Pseudomonadota</taxon>
        <taxon>Gammaproteobacteria</taxon>
        <taxon>Enterobacterales</taxon>
        <taxon>Enterobacteriaceae</taxon>
        <taxon>Siccibacter</taxon>
    </lineage>
</organism>
<evidence type="ECO:0000256" key="1">
    <source>
        <dbReference type="SAM" id="Phobius"/>
    </source>
</evidence>
<proteinExistence type="predicted"/>
<keyword evidence="4" id="KW-1185">Reference proteome</keyword>
<evidence type="ECO:0000313" key="3">
    <source>
        <dbReference type="EMBL" id="UYU32570.1"/>
    </source>
</evidence>
<accession>A0ABY6JFJ4</accession>
<dbReference type="Pfam" id="PF02698">
    <property type="entry name" value="DUF218"/>
    <property type="match status" value="1"/>
</dbReference>
<name>A0ABY6JFJ4_9ENTR</name>
<sequence>MNVCFAVRILSGVLLAFYLFNVWSVYHFSQTTQTRPADCVIILGAGIAGSHPSPVFRERLEHAITLYRLGYVKKAIVTGGFSPGNSMSDAATGQHYLIAHGVPAKDIYIEQQSRVTRENLRYAHVIMRKKHFRTALIVSDPLHMKRAMLIARDAGIAAFSSPTPSSRFRTLNAQLPFLLREAFYYSGYQPVRYFVALRNTVQNPSTFP</sequence>
<keyword evidence="1" id="KW-0472">Membrane</keyword>